<gene>
    <name evidence="2" type="ORF">E4U42_007952</name>
</gene>
<evidence type="ECO:0000313" key="2">
    <source>
        <dbReference type="EMBL" id="KAG5928839.1"/>
    </source>
</evidence>
<name>A0A8K0JGK4_9HYPO</name>
<keyword evidence="1" id="KW-0472">Membrane</keyword>
<evidence type="ECO:0000256" key="1">
    <source>
        <dbReference type="SAM" id="Phobius"/>
    </source>
</evidence>
<dbReference type="EMBL" id="SRPY01000096">
    <property type="protein sequence ID" value="KAG5928839.1"/>
    <property type="molecule type" value="Genomic_DNA"/>
</dbReference>
<comment type="caution">
    <text evidence="2">The sequence shown here is derived from an EMBL/GenBank/DDBJ whole genome shotgun (WGS) entry which is preliminary data.</text>
</comment>
<keyword evidence="1" id="KW-1133">Transmembrane helix</keyword>
<reference evidence="2" key="1">
    <citation type="journal article" date="2020" name="bioRxiv">
        <title>Whole genome comparisons of ergot fungi reveals the divergence and evolution of species within the genus Claviceps are the result of varying mechanisms driving genome evolution and host range expansion.</title>
        <authorList>
            <person name="Wyka S.A."/>
            <person name="Mondo S.J."/>
            <person name="Liu M."/>
            <person name="Dettman J."/>
            <person name="Nalam V."/>
            <person name="Broders K.D."/>
        </authorList>
    </citation>
    <scope>NUCLEOTIDE SEQUENCE</scope>
    <source>
        <strain evidence="2">CCC 489</strain>
    </source>
</reference>
<keyword evidence="1" id="KW-0812">Transmembrane</keyword>
<sequence>MASHLQDSWLSRHYIDYVYIPAALLVFGTLIVKREWAPYSALLALALGGYNFWNFRE</sequence>
<feature type="transmembrane region" description="Helical" evidence="1">
    <location>
        <begin position="14"/>
        <end position="32"/>
    </location>
</feature>
<accession>A0A8K0JGK4</accession>
<evidence type="ECO:0000313" key="3">
    <source>
        <dbReference type="Proteomes" id="UP000811619"/>
    </source>
</evidence>
<dbReference type="Proteomes" id="UP000811619">
    <property type="component" value="Unassembled WGS sequence"/>
</dbReference>
<protein>
    <submittedName>
        <fullName evidence="2">Uncharacterized protein</fullName>
    </submittedName>
</protein>
<feature type="transmembrane region" description="Helical" evidence="1">
    <location>
        <begin position="39"/>
        <end position="55"/>
    </location>
</feature>
<proteinExistence type="predicted"/>
<dbReference type="AlphaFoldDB" id="A0A8K0JGK4"/>
<keyword evidence="3" id="KW-1185">Reference proteome</keyword>
<dbReference type="OrthoDB" id="432685at2759"/>
<organism evidence="2 3">
    <name type="scientific">Claviceps africana</name>
    <dbReference type="NCBI Taxonomy" id="83212"/>
    <lineage>
        <taxon>Eukaryota</taxon>
        <taxon>Fungi</taxon>
        <taxon>Dikarya</taxon>
        <taxon>Ascomycota</taxon>
        <taxon>Pezizomycotina</taxon>
        <taxon>Sordariomycetes</taxon>
        <taxon>Hypocreomycetidae</taxon>
        <taxon>Hypocreales</taxon>
        <taxon>Clavicipitaceae</taxon>
        <taxon>Claviceps</taxon>
    </lineage>
</organism>